<dbReference type="EMBL" id="JAROCA020000001">
    <property type="protein sequence ID" value="MDY0404894.1"/>
    <property type="molecule type" value="Genomic_DNA"/>
</dbReference>
<keyword evidence="2" id="KW-0540">Nuclease</keyword>
<dbReference type="InterPro" id="IPR008538">
    <property type="entry name" value="Uma2"/>
</dbReference>
<dbReference type="PANTHER" id="PTHR36558:SF1">
    <property type="entry name" value="RESTRICTION ENDONUCLEASE DOMAIN-CONTAINING PROTEIN-RELATED"/>
    <property type="match status" value="1"/>
</dbReference>
<sequence>MSDLDKNKTYSLDEFLLFVKEERAELYEGVPVFMEPASFQHENVIANLIGEFRNALKGSNCFVFGSNLQVVFPFKSNKKGNDDVVVLPDISIVCDTSKLRAKRCYGAPDLVVEVLSPSTGRNDRLFKRNYYERAGVKEYLIVDYQNQTIEKYVLCEYSLKLEDIYSTESREYESFISTYFPEITFNLNDIFSLTE</sequence>
<reference evidence="2 3" key="1">
    <citation type="submission" date="2023-10" db="EMBL/GenBank/DDBJ databases">
        <title>179-bfca-hs.</title>
        <authorList>
            <person name="Miliotis G."/>
            <person name="Sengupta P."/>
            <person name="Hameed A."/>
            <person name="Chuvochina M."/>
            <person name="Mcdonagh F."/>
            <person name="Simpson A.C."/>
            <person name="Singh N.K."/>
            <person name="Rekha P.D."/>
            <person name="Raman K."/>
            <person name="Hugenholtz P."/>
            <person name="Venkateswaran K."/>
        </authorList>
    </citation>
    <scope>NUCLEOTIDE SEQUENCE [LARGE SCALE GENOMIC DNA]</scope>
    <source>
        <strain evidence="2 3">179-BFC-A-HS</strain>
    </source>
</reference>
<dbReference type="CDD" id="cd06260">
    <property type="entry name" value="DUF820-like"/>
    <property type="match status" value="1"/>
</dbReference>
<name>A0ABU5CGA9_9BACI</name>
<feature type="domain" description="Putative restriction endonuclease" evidence="1">
    <location>
        <begin position="14"/>
        <end position="155"/>
    </location>
</feature>
<dbReference type="RefSeq" id="WP_306068201.1">
    <property type="nucleotide sequence ID" value="NZ_JAROCA020000001.1"/>
</dbReference>
<dbReference type="InterPro" id="IPR011335">
    <property type="entry name" value="Restrct_endonuc-II-like"/>
</dbReference>
<keyword evidence="2" id="KW-0255">Endonuclease</keyword>
<dbReference type="Proteomes" id="UP001228376">
    <property type="component" value="Unassembled WGS sequence"/>
</dbReference>
<comment type="caution">
    <text evidence="2">The sequence shown here is derived from an EMBL/GenBank/DDBJ whole genome shotgun (WGS) entry which is preliminary data.</text>
</comment>
<accession>A0ABU5CGA9</accession>
<dbReference type="Pfam" id="PF05685">
    <property type="entry name" value="Uma2"/>
    <property type="match status" value="1"/>
</dbReference>
<protein>
    <submittedName>
        <fullName evidence="2">Uma2 family endonuclease</fullName>
    </submittedName>
</protein>
<evidence type="ECO:0000259" key="1">
    <source>
        <dbReference type="Pfam" id="PF05685"/>
    </source>
</evidence>
<dbReference type="PANTHER" id="PTHR36558">
    <property type="entry name" value="GLR1098 PROTEIN"/>
    <property type="match status" value="1"/>
</dbReference>
<keyword evidence="3" id="KW-1185">Reference proteome</keyword>
<dbReference type="InterPro" id="IPR012296">
    <property type="entry name" value="Nuclease_put_TT1808"/>
</dbReference>
<keyword evidence="2" id="KW-0378">Hydrolase</keyword>
<evidence type="ECO:0000313" key="3">
    <source>
        <dbReference type="Proteomes" id="UP001228376"/>
    </source>
</evidence>
<evidence type="ECO:0000313" key="2">
    <source>
        <dbReference type="EMBL" id="MDY0404894.1"/>
    </source>
</evidence>
<dbReference type="GO" id="GO:0004519">
    <property type="term" value="F:endonuclease activity"/>
    <property type="evidence" value="ECO:0007669"/>
    <property type="project" value="UniProtKB-KW"/>
</dbReference>
<gene>
    <name evidence="2" type="ORF">P5G51_005310</name>
</gene>
<dbReference type="Gene3D" id="3.90.1570.10">
    <property type="entry name" value="tt1808, chain A"/>
    <property type="match status" value="1"/>
</dbReference>
<dbReference type="SUPFAM" id="SSF52980">
    <property type="entry name" value="Restriction endonuclease-like"/>
    <property type="match status" value="1"/>
</dbReference>
<proteinExistence type="predicted"/>
<organism evidence="2 3">
    <name type="scientific">Tigheibacillus jepli</name>
    <dbReference type="NCBI Taxonomy" id="3035914"/>
    <lineage>
        <taxon>Bacteria</taxon>
        <taxon>Bacillati</taxon>
        <taxon>Bacillota</taxon>
        <taxon>Bacilli</taxon>
        <taxon>Bacillales</taxon>
        <taxon>Bacillaceae</taxon>
        <taxon>Tigheibacillus</taxon>
    </lineage>
</organism>